<keyword evidence="2" id="KW-0812">Transmembrane</keyword>
<feature type="region of interest" description="Disordered" evidence="1">
    <location>
        <begin position="328"/>
        <end position="481"/>
    </location>
</feature>
<feature type="compositionally biased region" description="Low complexity" evidence="1">
    <location>
        <begin position="395"/>
        <end position="406"/>
    </location>
</feature>
<protein>
    <submittedName>
        <fullName evidence="3">Uncharacterized protein</fullName>
    </submittedName>
</protein>
<proteinExistence type="predicted"/>
<feature type="region of interest" description="Disordered" evidence="1">
    <location>
        <begin position="587"/>
        <end position="624"/>
    </location>
</feature>
<dbReference type="Proteomes" id="UP000242519">
    <property type="component" value="Unassembled WGS sequence"/>
</dbReference>
<feature type="compositionally biased region" description="Polar residues" evidence="1">
    <location>
        <begin position="17"/>
        <end position="34"/>
    </location>
</feature>
<feature type="compositionally biased region" description="Polar residues" evidence="1">
    <location>
        <begin position="794"/>
        <end position="808"/>
    </location>
</feature>
<evidence type="ECO:0000313" key="3">
    <source>
        <dbReference type="EMBL" id="OWP02452.1"/>
    </source>
</evidence>
<keyword evidence="2" id="KW-1133">Transmembrane helix</keyword>
<feature type="compositionally biased region" description="Basic and acidic residues" evidence="1">
    <location>
        <begin position="543"/>
        <end position="562"/>
    </location>
</feature>
<feature type="region of interest" description="Disordered" evidence="1">
    <location>
        <begin position="525"/>
        <end position="562"/>
    </location>
</feature>
<feature type="compositionally biased region" description="Polar residues" evidence="1">
    <location>
        <begin position="53"/>
        <end position="63"/>
    </location>
</feature>
<feature type="region of interest" description="Disordered" evidence="1">
    <location>
        <begin position="175"/>
        <end position="289"/>
    </location>
</feature>
<accession>A0A218Z3W5</accession>
<evidence type="ECO:0000313" key="4">
    <source>
        <dbReference type="Proteomes" id="UP000242519"/>
    </source>
</evidence>
<feature type="region of interest" description="Disordered" evidence="1">
    <location>
        <begin position="115"/>
        <end position="144"/>
    </location>
</feature>
<name>A0A218Z3W5_9HELO</name>
<feature type="compositionally biased region" description="Polar residues" evidence="1">
    <location>
        <begin position="527"/>
        <end position="537"/>
    </location>
</feature>
<feature type="compositionally biased region" description="Acidic residues" evidence="1">
    <location>
        <begin position="422"/>
        <end position="437"/>
    </location>
</feature>
<dbReference type="EMBL" id="MZNU01000231">
    <property type="protein sequence ID" value="OWP02452.1"/>
    <property type="molecule type" value="Genomic_DNA"/>
</dbReference>
<feature type="transmembrane region" description="Helical" evidence="2">
    <location>
        <begin position="1112"/>
        <end position="1136"/>
    </location>
</feature>
<feature type="compositionally biased region" description="Polar residues" evidence="1">
    <location>
        <begin position="587"/>
        <end position="597"/>
    </location>
</feature>
<dbReference type="STRING" id="503106.A0A218Z3W5"/>
<evidence type="ECO:0000256" key="1">
    <source>
        <dbReference type="SAM" id="MobiDB-lite"/>
    </source>
</evidence>
<dbReference type="InParanoid" id="A0A218Z3W5"/>
<sequence length="1139" mass="125069">MDSQTPTECFNGGPSQGTGVNQTGTSTIAGNTHLISPDELRRSTNPFRKHTDASGSNSSTLPSPETYLPAGTRKYTPARAVFFDLSTAHSSITSGTVRARVNTSSKDHVNALEENSIALQDWEPAKQTNKASSPEDLPLPPPPALLTRGRGYERGYRHDFLSGQDEQYVMAHLTAPIPPSFPEPEAATLTSPENVLTSISSPPPTHWPEDRRPSGEYGHNSRCSEEQDRSRRSSSVEEEFNYHSSLYPSTSGGHRNGGMVSSSYRNTGNGLPMNYEQPKLPSSSPPVPMSTHPYKFSRLVSVSTDVSVPEASTVGNIVQHYVGSEGLNDATRADDERRGSSGNDARSRNHFRPRTLGHDRMTSSPLYGPLKPSGLRIDKQRQPDKQIGDRCAQPSSSDLAIPSSSSCGRRRVSDVRHGQNAEVDDPNNIELAFDDTTSDPADSTLPSLPRLSFRNPFRAEGPRADPEDCVYDDEPKRPALNPRLPLEREVSEALRRASGYSAYSVRSVPSEHLDFTAILSYGKVRADQSSSNVTGSQKYKRRERTDPENHHNGIRHVDEQGKAFYDENAIPPTWINSRQSIRIPINQNGARNHNGSFPHSPPLSPPGPAAQQPPNRQSTQDEDHNDWETVGESVFGLCHEDDNDPGLIGGNVGRAGSSIANTSGTGASSVHIAELEEFGSTDRIAQHPGNIQFSGDYRQRDLKKTKMPILAPVFNGHKVNGYLADSMRVRQPTNPHYFQSPPPLTEAHKHPFNSSPPDVLSSARPAKSKGILRSFLSPNDPKIPDFRNGGTQRGEGSNTRGQGSGQAWTDSYRQTGPFVSTQDHPFARHAMDEDNARPTSWQYVIDSANNFSTPNVSGQDNPRVPGSTRYHKREVSLREMLEDDRQDGGAEAHRQGKKTAPFQIRTGPASARRPPGAFYQGLRTVSNQPRVGSNQCDGTAKAAGKRIPSRTYGTKSLRPLSLVTDRQESTPISSTNHSELAASGFVYRSPLAPPKRSTWQRLYTNSGLFELQERAKADGVYSSRTTISSADNERLSRRHLYEPPRLVSIDARQSNRKSSLQARKSNISLVVLALCALFPPLLILYALGLLDSFMAWYSDGEFYEFGKGQKKWAGIVLVVEVVVIAVLVVAFTVSFVKDH</sequence>
<feature type="compositionally biased region" description="Polar residues" evidence="1">
    <location>
        <begin position="923"/>
        <end position="937"/>
    </location>
</feature>
<evidence type="ECO:0000256" key="2">
    <source>
        <dbReference type="SAM" id="Phobius"/>
    </source>
</evidence>
<feature type="compositionally biased region" description="Polar residues" evidence="1">
    <location>
        <begin position="188"/>
        <end position="200"/>
    </location>
</feature>
<reference evidence="3 4" key="1">
    <citation type="submission" date="2017-04" db="EMBL/GenBank/DDBJ databases">
        <title>Draft genome sequence of Marssonina coronaria NL1: causal agent of apple blotch.</title>
        <authorList>
            <person name="Cheng Q."/>
        </authorList>
    </citation>
    <scope>NUCLEOTIDE SEQUENCE [LARGE SCALE GENOMIC DNA]</scope>
    <source>
        <strain evidence="3 4">NL1</strain>
    </source>
</reference>
<feature type="region of interest" description="Disordered" evidence="1">
    <location>
        <begin position="1"/>
        <end position="71"/>
    </location>
</feature>
<feature type="region of interest" description="Disordered" evidence="1">
    <location>
        <begin position="732"/>
        <end position="808"/>
    </location>
</feature>
<feature type="compositionally biased region" description="Polar residues" evidence="1">
    <location>
        <begin position="242"/>
        <end position="269"/>
    </location>
</feature>
<feature type="compositionally biased region" description="Basic and acidic residues" evidence="1">
    <location>
        <begin position="222"/>
        <end position="235"/>
    </location>
</feature>
<comment type="caution">
    <text evidence="3">The sequence shown here is derived from an EMBL/GenBank/DDBJ whole genome shotgun (WGS) entry which is preliminary data.</text>
</comment>
<keyword evidence="4" id="KW-1185">Reference proteome</keyword>
<dbReference type="AlphaFoldDB" id="A0A218Z3W5"/>
<feature type="compositionally biased region" description="Basic and acidic residues" evidence="1">
    <location>
        <begin position="376"/>
        <end position="388"/>
    </location>
</feature>
<feature type="region of interest" description="Disordered" evidence="1">
    <location>
        <begin position="883"/>
        <end position="957"/>
    </location>
</feature>
<feature type="transmembrane region" description="Helical" evidence="2">
    <location>
        <begin position="1067"/>
        <end position="1091"/>
    </location>
</feature>
<dbReference type="OrthoDB" id="5353066at2759"/>
<feature type="compositionally biased region" description="Pro residues" evidence="1">
    <location>
        <begin position="599"/>
        <end position="608"/>
    </location>
</feature>
<gene>
    <name evidence="3" type="ORF">B2J93_4789</name>
</gene>
<organism evidence="3 4">
    <name type="scientific">Diplocarpon coronariae</name>
    <dbReference type="NCBI Taxonomy" id="2795749"/>
    <lineage>
        <taxon>Eukaryota</taxon>
        <taxon>Fungi</taxon>
        <taxon>Dikarya</taxon>
        <taxon>Ascomycota</taxon>
        <taxon>Pezizomycotina</taxon>
        <taxon>Leotiomycetes</taxon>
        <taxon>Helotiales</taxon>
        <taxon>Drepanopezizaceae</taxon>
        <taxon>Diplocarpon</taxon>
    </lineage>
</organism>
<keyword evidence="2" id="KW-0472">Membrane</keyword>